<proteinExistence type="inferred from homology"/>
<organism evidence="4 5">
    <name type="scientific">Occultella gossypii</name>
    <dbReference type="NCBI Taxonomy" id="2800820"/>
    <lineage>
        <taxon>Bacteria</taxon>
        <taxon>Bacillati</taxon>
        <taxon>Actinomycetota</taxon>
        <taxon>Actinomycetes</taxon>
        <taxon>Micrococcales</taxon>
        <taxon>Ruaniaceae</taxon>
        <taxon>Occultella</taxon>
    </lineage>
</organism>
<dbReference type="InterPro" id="IPR010099">
    <property type="entry name" value="SDR39U1"/>
</dbReference>
<comment type="similarity">
    <text evidence="1">Belongs to the NAD(P)-dependent epimerase/dehydratase family. SDR39U1 subfamily.</text>
</comment>
<evidence type="ECO:0000313" key="4">
    <source>
        <dbReference type="EMBL" id="MBZ2195596.1"/>
    </source>
</evidence>
<evidence type="ECO:0000313" key="5">
    <source>
        <dbReference type="Proteomes" id="UP000826651"/>
    </source>
</evidence>
<evidence type="ECO:0000259" key="3">
    <source>
        <dbReference type="Pfam" id="PF08338"/>
    </source>
</evidence>
<evidence type="ECO:0000256" key="1">
    <source>
        <dbReference type="ARBA" id="ARBA00009353"/>
    </source>
</evidence>
<dbReference type="SUPFAM" id="SSF51735">
    <property type="entry name" value="NAD(P)-binding Rossmann-fold domains"/>
    <property type="match status" value="1"/>
</dbReference>
<dbReference type="PANTHER" id="PTHR11092:SF0">
    <property type="entry name" value="EPIMERASE FAMILY PROTEIN SDR39U1"/>
    <property type="match status" value="1"/>
</dbReference>
<dbReference type="Gene3D" id="3.40.50.720">
    <property type="entry name" value="NAD(P)-binding Rossmann-like Domain"/>
    <property type="match status" value="1"/>
</dbReference>
<dbReference type="Pfam" id="PF08338">
    <property type="entry name" value="DUF1731"/>
    <property type="match status" value="1"/>
</dbReference>
<dbReference type="InterPro" id="IPR013549">
    <property type="entry name" value="DUF1731"/>
</dbReference>
<keyword evidence="5" id="KW-1185">Reference proteome</keyword>
<dbReference type="InterPro" id="IPR001509">
    <property type="entry name" value="Epimerase_deHydtase"/>
</dbReference>
<feature type="domain" description="NAD-dependent epimerase/dehydratase" evidence="2">
    <location>
        <begin position="14"/>
        <end position="225"/>
    </location>
</feature>
<evidence type="ECO:0000259" key="2">
    <source>
        <dbReference type="Pfam" id="PF01370"/>
    </source>
</evidence>
<dbReference type="Proteomes" id="UP000826651">
    <property type="component" value="Unassembled WGS sequence"/>
</dbReference>
<dbReference type="NCBIfam" id="TIGR01777">
    <property type="entry name" value="yfcH"/>
    <property type="match status" value="1"/>
</dbReference>
<accession>A0ABS7S8I4</accession>
<feature type="domain" description="DUF1731" evidence="3">
    <location>
        <begin position="257"/>
        <end position="301"/>
    </location>
</feature>
<name>A0ABS7S8I4_9MICO</name>
<protein>
    <submittedName>
        <fullName evidence="4">TIGR01777 family oxidoreductase</fullName>
    </submittedName>
</protein>
<dbReference type="Pfam" id="PF01370">
    <property type="entry name" value="Epimerase"/>
    <property type="match status" value="1"/>
</dbReference>
<dbReference type="PANTHER" id="PTHR11092">
    <property type="entry name" value="SUGAR NUCLEOTIDE EPIMERASE RELATED"/>
    <property type="match status" value="1"/>
</dbReference>
<comment type="caution">
    <text evidence="4">The sequence shown here is derived from an EMBL/GenBank/DDBJ whole genome shotgun (WGS) entry which is preliminary data.</text>
</comment>
<reference evidence="4 5" key="1">
    <citation type="submission" date="2021-04" db="EMBL/GenBank/DDBJ databases">
        <title>Ruania sp. nov., isolated from sandy soil of mangrove forest.</title>
        <authorList>
            <person name="Ge X."/>
            <person name="Huang R."/>
            <person name="Liu W."/>
        </authorList>
    </citation>
    <scope>NUCLEOTIDE SEQUENCE [LARGE SCALE GENOMIC DNA]</scope>
    <source>
        <strain evidence="4 5">N2-46</strain>
    </source>
</reference>
<dbReference type="EMBL" id="JAGSHT010000005">
    <property type="protein sequence ID" value="MBZ2195596.1"/>
    <property type="molecule type" value="Genomic_DNA"/>
</dbReference>
<dbReference type="InterPro" id="IPR036291">
    <property type="entry name" value="NAD(P)-bd_dom_sf"/>
</dbReference>
<sequence>MVHRTEEGADVSAVVLAGASGLIGTALADTLRAQGREVRVLVRREPRAPGEVRWDPDSGLLPDEVFDGVARVVNLGGAGVGERRWTPARKAHLISSRVAGTSLIATRISRRDEPIRLIQASAVGFYGDTGEAVVREDHPAGTTFLSGLCRSWEAATQPAVDAGLPVAVVRSGIVLSRTGGAIGRLNLLLRIGLAGPMGSGRQWWPWITLADQVGAIVHLLDSDVTGPVNLTAPEPARNADLTRTLAAALHRPAVVPVPAFALRIALGEFAGELLQSQRVLPGVLQADGFEFAHPSPESAAQYLYG</sequence>
<gene>
    <name evidence="4" type="ORF">KCQ71_05485</name>
</gene>